<proteinExistence type="predicted"/>
<dbReference type="Proteomes" id="UP001234989">
    <property type="component" value="Chromosome 12"/>
</dbReference>
<protein>
    <submittedName>
        <fullName evidence="1">Uncharacterized protein</fullName>
    </submittedName>
</protein>
<organism evidence="1 2">
    <name type="scientific">Solanum verrucosum</name>
    <dbReference type="NCBI Taxonomy" id="315347"/>
    <lineage>
        <taxon>Eukaryota</taxon>
        <taxon>Viridiplantae</taxon>
        <taxon>Streptophyta</taxon>
        <taxon>Embryophyta</taxon>
        <taxon>Tracheophyta</taxon>
        <taxon>Spermatophyta</taxon>
        <taxon>Magnoliopsida</taxon>
        <taxon>eudicotyledons</taxon>
        <taxon>Gunneridae</taxon>
        <taxon>Pentapetalae</taxon>
        <taxon>asterids</taxon>
        <taxon>lamiids</taxon>
        <taxon>Solanales</taxon>
        <taxon>Solanaceae</taxon>
        <taxon>Solanoideae</taxon>
        <taxon>Solaneae</taxon>
        <taxon>Solanum</taxon>
    </lineage>
</organism>
<accession>A0AAF0V9H4</accession>
<keyword evidence="2" id="KW-1185">Reference proteome</keyword>
<name>A0AAF0V9H4_SOLVR</name>
<dbReference type="EMBL" id="CP133623">
    <property type="protein sequence ID" value="WMV59171.1"/>
    <property type="molecule type" value="Genomic_DNA"/>
</dbReference>
<sequence>MAPFEALYGRRCRSLIGWFEVGEVAFIWPKFVPEAIENV</sequence>
<reference evidence="1" key="1">
    <citation type="submission" date="2023-08" db="EMBL/GenBank/DDBJ databases">
        <title>A de novo genome assembly of Solanum verrucosum Schlechtendal, a Mexican diploid species geographically isolated from the other diploid A-genome species in potato relatives.</title>
        <authorList>
            <person name="Hosaka K."/>
        </authorList>
    </citation>
    <scope>NUCLEOTIDE SEQUENCE</scope>
    <source>
        <tissue evidence="1">Young leaves</tissue>
    </source>
</reference>
<gene>
    <name evidence="1" type="ORF">MTR67_052556</name>
</gene>
<evidence type="ECO:0000313" key="1">
    <source>
        <dbReference type="EMBL" id="WMV59171.1"/>
    </source>
</evidence>
<dbReference type="AlphaFoldDB" id="A0AAF0V9H4"/>
<evidence type="ECO:0000313" key="2">
    <source>
        <dbReference type="Proteomes" id="UP001234989"/>
    </source>
</evidence>